<proteinExistence type="predicted"/>
<dbReference type="AlphaFoldDB" id="A0A7K1LR89"/>
<comment type="caution">
    <text evidence="1">The sequence shown here is derived from an EMBL/GenBank/DDBJ whole genome shotgun (WGS) entry which is preliminary data.</text>
</comment>
<organism evidence="1 2">
    <name type="scientific">Christiangramia aestuarii</name>
    <dbReference type="NCBI Taxonomy" id="1028746"/>
    <lineage>
        <taxon>Bacteria</taxon>
        <taxon>Pseudomonadati</taxon>
        <taxon>Bacteroidota</taxon>
        <taxon>Flavobacteriia</taxon>
        <taxon>Flavobacteriales</taxon>
        <taxon>Flavobacteriaceae</taxon>
        <taxon>Christiangramia</taxon>
    </lineage>
</organism>
<reference evidence="1 2" key="1">
    <citation type="submission" date="2019-07" db="EMBL/GenBank/DDBJ databases">
        <title>Gramella aestuarii sp. nov., isolated from a tidal flat, and emended description of Gramella echinicola.</title>
        <authorList>
            <person name="Liu L."/>
        </authorList>
    </citation>
    <scope>NUCLEOTIDE SEQUENCE [LARGE SCALE GENOMIC DNA]</scope>
    <source>
        <strain evidence="1 2">BS12</strain>
    </source>
</reference>
<sequence>MNLIRTGLFLVLFCLLGCFSENIEITEDLRVQVSGNVSGADDLGNKEVFSFAGLENSFFSNYHKSEMLGKGRMDGAGNFEFMSLSPEYRDIQILFNSDYSENYDDDFESVFVVIESYKDKQVTLPDINIGRSAKIKLRIKNTSGIQEASYEIIYTQPGRYLVYDNGELNEFEPELLNPGRIIGDISQEIYEEEFSSLPGTEVRLLLSYGEQQEERIFTIQPGVNSYEIEF</sequence>
<dbReference type="Proteomes" id="UP000460416">
    <property type="component" value="Unassembled WGS sequence"/>
</dbReference>
<dbReference type="EMBL" id="VJVW01000004">
    <property type="protein sequence ID" value="MUP43317.1"/>
    <property type="molecule type" value="Genomic_DNA"/>
</dbReference>
<dbReference type="RefSeq" id="WP_156277005.1">
    <property type="nucleotide sequence ID" value="NZ_BAABGI010000001.1"/>
</dbReference>
<gene>
    <name evidence="1" type="ORF">FLP08_12085</name>
</gene>
<keyword evidence="2" id="KW-1185">Reference proteome</keyword>
<evidence type="ECO:0000313" key="1">
    <source>
        <dbReference type="EMBL" id="MUP43317.1"/>
    </source>
</evidence>
<protein>
    <submittedName>
        <fullName evidence="1">Uncharacterized protein</fullName>
    </submittedName>
</protein>
<name>A0A7K1LR89_9FLAO</name>
<evidence type="ECO:0000313" key="2">
    <source>
        <dbReference type="Proteomes" id="UP000460416"/>
    </source>
</evidence>
<accession>A0A7K1LR89</accession>